<evidence type="ECO:0000313" key="9">
    <source>
        <dbReference type="EMBL" id="KNZ69195.1"/>
    </source>
</evidence>
<dbReference type="RefSeq" id="WP_052218316.1">
    <property type="nucleotide sequence ID" value="NZ_LGTE01000015.1"/>
</dbReference>
<keyword evidence="6 8" id="KW-1133">Transmembrane helix</keyword>
<evidence type="ECO:0000256" key="1">
    <source>
        <dbReference type="ARBA" id="ARBA00004651"/>
    </source>
</evidence>
<keyword evidence="5" id="KW-0862">Zinc</keyword>
<evidence type="ECO:0000256" key="2">
    <source>
        <dbReference type="ARBA" id="ARBA00006939"/>
    </source>
</evidence>
<feature type="transmembrane region" description="Helical" evidence="8">
    <location>
        <begin position="222"/>
        <end position="243"/>
    </location>
</feature>
<evidence type="ECO:0000256" key="7">
    <source>
        <dbReference type="ARBA" id="ARBA00023136"/>
    </source>
</evidence>
<name>A0A0L6W0Y5_9FIRM</name>
<evidence type="ECO:0000256" key="4">
    <source>
        <dbReference type="ARBA" id="ARBA00022692"/>
    </source>
</evidence>
<feature type="transmembrane region" description="Helical" evidence="8">
    <location>
        <begin position="33"/>
        <end position="53"/>
    </location>
</feature>
<dbReference type="InterPro" id="IPR003689">
    <property type="entry name" value="ZIP"/>
</dbReference>
<organism evidence="9 10">
    <name type="scientific">Thermincola ferriacetica</name>
    <dbReference type="NCBI Taxonomy" id="281456"/>
    <lineage>
        <taxon>Bacteria</taxon>
        <taxon>Bacillati</taxon>
        <taxon>Bacillota</taxon>
        <taxon>Clostridia</taxon>
        <taxon>Eubacteriales</taxon>
        <taxon>Thermincolaceae</taxon>
        <taxon>Thermincola</taxon>
    </lineage>
</organism>
<proteinExistence type="inferred from homology"/>
<keyword evidence="10" id="KW-1185">Reference proteome</keyword>
<dbReference type="Proteomes" id="UP000037175">
    <property type="component" value="Unassembled WGS sequence"/>
</dbReference>
<keyword evidence="3" id="KW-1003">Cell membrane</keyword>
<comment type="subcellular location">
    <subcellularLocation>
        <location evidence="1">Cell membrane</location>
        <topology evidence="1">Multi-pass membrane protein</topology>
    </subcellularLocation>
</comment>
<keyword evidence="7 8" id="KW-0472">Membrane</keyword>
<protein>
    <submittedName>
        <fullName evidence="9">Zinc/iron permease</fullName>
    </submittedName>
</protein>
<evidence type="ECO:0000256" key="5">
    <source>
        <dbReference type="ARBA" id="ARBA00022833"/>
    </source>
</evidence>
<comment type="caution">
    <text evidence="9">The sequence shown here is derived from an EMBL/GenBank/DDBJ whole genome shotgun (WGS) entry which is preliminary data.</text>
</comment>
<dbReference type="AlphaFoldDB" id="A0A0L6W0Y5"/>
<comment type="similarity">
    <text evidence="2">Belongs to the ZIP transporter (TC 2.A.5) family.</text>
</comment>
<dbReference type="EMBL" id="LGTE01000015">
    <property type="protein sequence ID" value="KNZ69195.1"/>
    <property type="molecule type" value="Genomic_DNA"/>
</dbReference>
<evidence type="ECO:0000313" key="10">
    <source>
        <dbReference type="Proteomes" id="UP000037175"/>
    </source>
</evidence>
<feature type="transmembrane region" description="Helical" evidence="8">
    <location>
        <begin position="65"/>
        <end position="83"/>
    </location>
</feature>
<keyword evidence="4 8" id="KW-0812">Transmembrane</keyword>
<evidence type="ECO:0000256" key="3">
    <source>
        <dbReference type="ARBA" id="ARBA00022475"/>
    </source>
</evidence>
<gene>
    <name evidence="9" type="ORF">Tfer_2141</name>
</gene>
<dbReference type="GO" id="GO:0005886">
    <property type="term" value="C:plasma membrane"/>
    <property type="evidence" value="ECO:0007669"/>
    <property type="project" value="UniProtKB-SubCell"/>
</dbReference>
<accession>A0A0L6W0Y5</accession>
<feature type="transmembrane region" description="Helical" evidence="8">
    <location>
        <begin position="193"/>
        <end position="210"/>
    </location>
</feature>
<feature type="transmembrane region" description="Helical" evidence="8">
    <location>
        <begin position="104"/>
        <end position="127"/>
    </location>
</feature>
<dbReference type="PANTHER" id="PTHR11040">
    <property type="entry name" value="ZINC/IRON TRANSPORTER"/>
    <property type="match status" value="1"/>
</dbReference>
<feature type="transmembrane region" description="Helical" evidence="8">
    <location>
        <begin position="6"/>
        <end position="26"/>
    </location>
</feature>
<sequence length="245" mass="25769">MSYIFLTSIVAGLATCLGSFIVICMGRPAEKTFSLLFGLAGGIMLAVVVMDLIPSSLAYGSIKQALTGFSFGIMLMVSLDILLDQIYRPLTPLPGAGKKRLVKMGYLIAIGIALHDLPEGFAIAAGYSAKNKLGLVIATAIGLHNIPEGMATAVPLRMSGVSGKKILAINLLVSLFTPLGTYMGLLLVNISPGLIASLLSLAAGAMTYIVKNEILPESRKKHPNFSTLGAMAGFLLIFALDFLHV</sequence>
<dbReference type="Pfam" id="PF02535">
    <property type="entry name" value="Zip"/>
    <property type="match status" value="1"/>
</dbReference>
<feature type="transmembrane region" description="Helical" evidence="8">
    <location>
        <begin position="166"/>
        <end position="187"/>
    </location>
</feature>
<dbReference type="PANTHER" id="PTHR11040:SF211">
    <property type="entry name" value="ZINC TRANSPORTER ZIP11"/>
    <property type="match status" value="1"/>
</dbReference>
<dbReference type="GO" id="GO:0005385">
    <property type="term" value="F:zinc ion transmembrane transporter activity"/>
    <property type="evidence" value="ECO:0007669"/>
    <property type="project" value="TreeGrafter"/>
</dbReference>
<evidence type="ECO:0000256" key="8">
    <source>
        <dbReference type="SAM" id="Phobius"/>
    </source>
</evidence>
<evidence type="ECO:0000256" key="6">
    <source>
        <dbReference type="ARBA" id="ARBA00022989"/>
    </source>
</evidence>
<reference evidence="10" key="1">
    <citation type="submission" date="2015-07" db="EMBL/GenBank/DDBJ databases">
        <title>Complete Genome of Thermincola ferriacetica strain Z-0001T.</title>
        <authorList>
            <person name="Lusk B."/>
            <person name="Badalamenti J.P."/>
            <person name="Parameswaran P."/>
            <person name="Bond D.R."/>
            <person name="Torres C.I."/>
        </authorList>
    </citation>
    <scope>NUCLEOTIDE SEQUENCE [LARGE SCALE GENOMIC DNA]</scope>
    <source>
        <strain evidence="10">Z-0001</strain>
    </source>
</reference>